<sequence length="264" mass="28062">MQHCAGMVSIFFAMFMCVLAAARQPKNTTTSTPSSVPDCGGSFSVPWQSRTVLAPPQGLLEGMFQAIVSALLWTCCSQHDGYTGWKNKEGFENVLVEGDHLVPHLGARAYFADTCTAGVYNNTDYMRINLLGKSLRFSADLKGAGCGCNVAFYLTSMGHNKNASECFDHYCDANNVCGQSCSEIDIMEANQFAWHSTLHTATDPDGAASGFGGGGDGWDGPRNWTADDYGVGGKCIDTAKAFQVVASFPVDASGNLVAMQAGGR</sequence>
<reference evidence="2" key="1">
    <citation type="submission" date="2023-10" db="EMBL/GenBank/DDBJ databases">
        <authorList>
            <person name="Chen Y."/>
            <person name="Shah S."/>
            <person name="Dougan E. K."/>
            <person name="Thang M."/>
            <person name="Chan C."/>
        </authorList>
    </citation>
    <scope>NUCLEOTIDE SEQUENCE [LARGE SCALE GENOMIC DNA]</scope>
</reference>
<evidence type="ECO:0000256" key="1">
    <source>
        <dbReference type="SAM" id="SignalP"/>
    </source>
</evidence>
<accession>A0ABN9T8V1</accession>
<gene>
    <name evidence="2" type="ORF">PCOR1329_LOCUS36734</name>
</gene>
<dbReference type="Proteomes" id="UP001189429">
    <property type="component" value="Unassembled WGS sequence"/>
</dbReference>
<keyword evidence="1" id="KW-0732">Signal</keyword>
<feature type="non-terminal residue" evidence="2">
    <location>
        <position position="264"/>
    </location>
</feature>
<evidence type="ECO:0000313" key="2">
    <source>
        <dbReference type="EMBL" id="CAK0841564.1"/>
    </source>
</evidence>
<dbReference type="InterPro" id="IPR013320">
    <property type="entry name" value="ConA-like_dom_sf"/>
</dbReference>
<dbReference type="SUPFAM" id="SSF49899">
    <property type="entry name" value="Concanavalin A-like lectins/glucanases"/>
    <property type="match status" value="1"/>
</dbReference>
<dbReference type="EMBL" id="CAUYUJ010014465">
    <property type="protein sequence ID" value="CAK0841564.1"/>
    <property type="molecule type" value="Genomic_DNA"/>
</dbReference>
<dbReference type="InterPro" id="IPR037019">
    <property type="entry name" value="Glyco_hydro_7_sf"/>
</dbReference>
<keyword evidence="3" id="KW-1185">Reference proteome</keyword>
<dbReference type="Gene3D" id="2.70.100.10">
    <property type="entry name" value="Glycoside hydrolase, family 7, domain"/>
    <property type="match status" value="1"/>
</dbReference>
<feature type="signal peptide" evidence="1">
    <location>
        <begin position="1"/>
        <end position="22"/>
    </location>
</feature>
<name>A0ABN9T8V1_9DINO</name>
<comment type="caution">
    <text evidence="2">The sequence shown here is derived from an EMBL/GenBank/DDBJ whole genome shotgun (WGS) entry which is preliminary data.</text>
</comment>
<evidence type="ECO:0008006" key="4">
    <source>
        <dbReference type="Google" id="ProtNLM"/>
    </source>
</evidence>
<feature type="chain" id="PRO_5046377504" description="GH16 domain-containing protein" evidence="1">
    <location>
        <begin position="23"/>
        <end position="264"/>
    </location>
</feature>
<evidence type="ECO:0000313" key="3">
    <source>
        <dbReference type="Proteomes" id="UP001189429"/>
    </source>
</evidence>
<protein>
    <recommendedName>
        <fullName evidence="4">GH16 domain-containing protein</fullName>
    </recommendedName>
</protein>
<organism evidence="2 3">
    <name type="scientific">Prorocentrum cordatum</name>
    <dbReference type="NCBI Taxonomy" id="2364126"/>
    <lineage>
        <taxon>Eukaryota</taxon>
        <taxon>Sar</taxon>
        <taxon>Alveolata</taxon>
        <taxon>Dinophyceae</taxon>
        <taxon>Prorocentrales</taxon>
        <taxon>Prorocentraceae</taxon>
        <taxon>Prorocentrum</taxon>
    </lineage>
</organism>
<proteinExistence type="predicted"/>